<keyword evidence="1" id="KW-0175">Coiled coil</keyword>
<proteinExistence type="predicted"/>
<dbReference type="OrthoDB" id="9769898at2"/>
<reference evidence="4" key="1">
    <citation type="submission" date="2017-09" db="EMBL/GenBank/DDBJ databases">
        <title>Luteimonas liuhanmingii sp.nov., isolated from the intestinal contents of Tibetan Plateau Pika in Yushu, Qinghai Province, China.</title>
        <authorList>
            <person name="Gui Z."/>
        </authorList>
    </citation>
    <scope>NUCLEOTIDE SEQUENCE [LARGE SCALE GENOMIC DNA]</scope>
    <source>
        <strain evidence="4">100111</strain>
    </source>
</reference>
<protein>
    <submittedName>
        <fullName evidence="3">DUF885 domain-containing protein</fullName>
    </submittedName>
</protein>
<feature type="chain" id="PRO_5012448609" evidence="2">
    <location>
        <begin position="25"/>
        <end position="606"/>
    </location>
</feature>
<keyword evidence="2" id="KW-0732">Signal</keyword>
<evidence type="ECO:0000313" key="4">
    <source>
        <dbReference type="Proteomes" id="UP000218968"/>
    </source>
</evidence>
<dbReference type="Proteomes" id="UP000218968">
    <property type="component" value="Chromosome"/>
</dbReference>
<dbReference type="KEGG" id="lum:CNR27_10640"/>
<dbReference type="EMBL" id="CP023406">
    <property type="protein sequence ID" value="ATD67828.1"/>
    <property type="molecule type" value="Genomic_DNA"/>
</dbReference>
<dbReference type="RefSeq" id="WP_096298624.1">
    <property type="nucleotide sequence ID" value="NZ_CP023406.1"/>
</dbReference>
<name>A0A290XFN2_9GAMM</name>
<feature type="coiled-coil region" evidence="1">
    <location>
        <begin position="170"/>
        <end position="197"/>
    </location>
</feature>
<feature type="signal peptide" evidence="2">
    <location>
        <begin position="1"/>
        <end position="24"/>
    </location>
</feature>
<accession>A0A290XFN2</accession>
<evidence type="ECO:0000256" key="1">
    <source>
        <dbReference type="SAM" id="Coils"/>
    </source>
</evidence>
<gene>
    <name evidence="3" type="ORF">CNR27_10640</name>
</gene>
<dbReference type="PANTHER" id="PTHR33361:SF2">
    <property type="entry name" value="DUF885 DOMAIN-CONTAINING PROTEIN"/>
    <property type="match status" value="1"/>
</dbReference>
<dbReference type="InterPro" id="IPR010281">
    <property type="entry name" value="DUF885"/>
</dbReference>
<dbReference type="AlphaFoldDB" id="A0A290XFN2"/>
<dbReference type="Pfam" id="PF05960">
    <property type="entry name" value="DUF885"/>
    <property type="match status" value="1"/>
</dbReference>
<dbReference type="PANTHER" id="PTHR33361">
    <property type="entry name" value="GLR0591 PROTEIN"/>
    <property type="match status" value="1"/>
</dbReference>
<evidence type="ECO:0000313" key="3">
    <source>
        <dbReference type="EMBL" id="ATD67828.1"/>
    </source>
</evidence>
<dbReference type="PROSITE" id="PS51257">
    <property type="entry name" value="PROKAR_LIPOPROTEIN"/>
    <property type="match status" value="1"/>
</dbReference>
<evidence type="ECO:0000256" key="2">
    <source>
        <dbReference type="SAM" id="SignalP"/>
    </source>
</evidence>
<organism evidence="3 4">
    <name type="scientific">Luteimonas chenhongjianii</name>
    <dbReference type="NCBI Taxonomy" id="2006110"/>
    <lineage>
        <taxon>Bacteria</taxon>
        <taxon>Pseudomonadati</taxon>
        <taxon>Pseudomonadota</taxon>
        <taxon>Gammaproteobacteria</taxon>
        <taxon>Lysobacterales</taxon>
        <taxon>Lysobacteraceae</taxon>
        <taxon>Luteimonas</taxon>
    </lineage>
</organism>
<keyword evidence="4" id="KW-1185">Reference proteome</keyword>
<sequence length="606" mass="67097">MRVVRRPVPLALALACASLLGACASPSGTAPMQAVQAPVAHGDSAAAQFFARFTDEWMRRQPSASTASRYFDDAEQARMDRELTPQTEAYRAETLALARRGLAELATLDRSTMTDTDRVSAELMDWQLRQIIEGDRFDDFSFPLQQFGGANVSLPNLMTVVHPVRSAADADSYLARLAQFETRMDEATARASALAARGVLPPRFIVEATIAQMRRFISDAPARNPLVATLDTRLQAVEAIDSKARAAILAEATRLVETGVYPAWSRAIAELEAQLPRTTADAGLWRLPGGDEAYAYQLRRFTSTSLGAEEIHAIGLREVARIEAEMDSILRGLGRTDGSVEARVRQLRQDLAYSNDEAGRAAIMADIDTMMRDAERRSDALFDIRPRSQVIAQPYPEYRWESAAASYTAPPLDGSRPGVYQMPLRQDRLTNFGLRTLVYHETVPGHHFQVALSVENAALPKFRQVRALGGISAFSEGWALYAERVAAEEGWYEGDPEGRLGQLDAELFRARRLVVDTGLHAMRWTREQAIDYGIPASEVERYVVMPGQATSYMIGQLEIIRLRDKARDALGDRFDPRAFHNRVLLTGVVPLELLEREVDAFIAAAA</sequence>